<feature type="chain" id="PRO_5039435910" evidence="1">
    <location>
        <begin position="25"/>
        <end position="72"/>
    </location>
</feature>
<sequence>MSGRVLRRAMGLVVMMTVSTSALSGCNLGMSAEEKAFEECYERELAFYQDDPYFEYDQHEDMYAAMAEGECE</sequence>
<evidence type="ECO:0000313" key="2">
    <source>
        <dbReference type="EMBL" id="RYB93713.1"/>
    </source>
</evidence>
<reference evidence="2 3" key="1">
    <citation type="submission" date="2019-01" db="EMBL/GenBank/DDBJ databases">
        <title>Novel species of Nocardioides.</title>
        <authorList>
            <person name="Liu Q."/>
            <person name="Xin Y.-H."/>
        </authorList>
    </citation>
    <scope>NUCLEOTIDE SEQUENCE [LARGE SCALE GENOMIC DNA]</scope>
    <source>
        <strain evidence="2 3">CGMCC 4.6882</strain>
    </source>
</reference>
<dbReference type="Proteomes" id="UP000294071">
    <property type="component" value="Unassembled WGS sequence"/>
</dbReference>
<organism evidence="2 3">
    <name type="scientific">Nocardioides oleivorans</name>
    <dbReference type="NCBI Taxonomy" id="273676"/>
    <lineage>
        <taxon>Bacteria</taxon>
        <taxon>Bacillati</taxon>
        <taxon>Actinomycetota</taxon>
        <taxon>Actinomycetes</taxon>
        <taxon>Propionibacteriales</taxon>
        <taxon>Nocardioidaceae</taxon>
        <taxon>Nocardioides</taxon>
    </lineage>
</organism>
<dbReference type="RefSeq" id="WP_129399071.1">
    <property type="nucleotide sequence ID" value="NZ_SDWT01000001.1"/>
</dbReference>
<name>A0A4Q2S133_9ACTN</name>
<feature type="signal peptide" evidence="1">
    <location>
        <begin position="1"/>
        <end position="24"/>
    </location>
</feature>
<proteinExistence type="predicted"/>
<evidence type="ECO:0000256" key="1">
    <source>
        <dbReference type="SAM" id="SignalP"/>
    </source>
</evidence>
<dbReference type="EMBL" id="SDWT01000001">
    <property type="protein sequence ID" value="RYB93713.1"/>
    <property type="molecule type" value="Genomic_DNA"/>
</dbReference>
<keyword evidence="3" id="KW-1185">Reference proteome</keyword>
<gene>
    <name evidence="2" type="ORF">EUA93_04680</name>
</gene>
<evidence type="ECO:0000313" key="3">
    <source>
        <dbReference type="Proteomes" id="UP000294071"/>
    </source>
</evidence>
<comment type="caution">
    <text evidence="2">The sequence shown here is derived from an EMBL/GenBank/DDBJ whole genome shotgun (WGS) entry which is preliminary data.</text>
</comment>
<dbReference type="AlphaFoldDB" id="A0A4Q2S133"/>
<protein>
    <submittedName>
        <fullName evidence="2">Uncharacterized protein</fullName>
    </submittedName>
</protein>
<accession>A0A4Q2S133</accession>
<keyword evidence="1" id="KW-0732">Signal</keyword>
<dbReference type="PROSITE" id="PS51257">
    <property type="entry name" value="PROKAR_LIPOPROTEIN"/>
    <property type="match status" value="1"/>
</dbReference>